<keyword evidence="1" id="KW-0812">Transmembrane</keyword>
<keyword evidence="1" id="KW-0472">Membrane</keyword>
<feature type="transmembrane region" description="Helical" evidence="1">
    <location>
        <begin position="89"/>
        <end position="112"/>
    </location>
</feature>
<keyword evidence="1" id="KW-1133">Transmembrane helix</keyword>
<accession>A0ABY7TC10</accession>
<feature type="transmembrane region" description="Helical" evidence="1">
    <location>
        <begin position="196"/>
        <end position="222"/>
    </location>
</feature>
<reference evidence="2 3" key="1">
    <citation type="submission" date="2023-02" db="EMBL/GenBank/DDBJ databases">
        <title>Genome sequence of Mucilaginibacter jinjuensis strain KACC 16571.</title>
        <authorList>
            <person name="Kim S."/>
            <person name="Heo J."/>
            <person name="Kwon S.-W."/>
        </authorList>
    </citation>
    <scope>NUCLEOTIDE SEQUENCE [LARGE SCALE GENOMIC DNA]</scope>
    <source>
        <strain evidence="2 3">KACC 16571</strain>
    </source>
</reference>
<dbReference type="InterPro" id="IPR049458">
    <property type="entry name" value="EpsG-like"/>
</dbReference>
<gene>
    <name evidence="2" type="ORF">PQO05_04370</name>
</gene>
<feature type="transmembrane region" description="Helical" evidence="1">
    <location>
        <begin position="320"/>
        <end position="338"/>
    </location>
</feature>
<evidence type="ECO:0000313" key="2">
    <source>
        <dbReference type="EMBL" id="WCT13167.1"/>
    </source>
</evidence>
<feature type="transmembrane region" description="Helical" evidence="1">
    <location>
        <begin position="270"/>
        <end position="291"/>
    </location>
</feature>
<name>A0ABY7TC10_9SPHI</name>
<feature type="transmembrane region" description="Helical" evidence="1">
    <location>
        <begin position="243"/>
        <end position="264"/>
    </location>
</feature>
<evidence type="ECO:0000256" key="1">
    <source>
        <dbReference type="SAM" id="Phobius"/>
    </source>
</evidence>
<dbReference type="Pfam" id="PF14897">
    <property type="entry name" value="EpsG"/>
    <property type="match status" value="1"/>
</dbReference>
<evidence type="ECO:0000313" key="3">
    <source>
        <dbReference type="Proteomes" id="UP001216139"/>
    </source>
</evidence>
<protein>
    <submittedName>
        <fullName evidence="2">EpsG family protein</fullName>
    </submittedName>
</protein>
<dbReference type="RefSeq" id="WP_273631439.1">
    <property type="nucleotide sequence ID" value="NZ_CP117167.1"/>
</dbReference>
<sequence length="351" mass="40258">MIIYCIFFFITCLTAVLIKYGSLTSAKLTEYIWFFILVLFVGLRKDVGTDYPAYEQIYTEISSFGDTSYSVEPGYFFINQLVAFFHGDFLWVTLITAFISAAFLFKAINFFLNRDEKGIGYIVFISIGVFFVYYFSGIRQGVTISIFLFAIKYIIERRLTYYLFFLLLGSLFHTSILFFIPLYWVSSVPFRRDLIFIGSIVSLILARVGITALIFGYIIDLFTGGHYMGYKDLFSGGANTKTGLGVILRILIGLSLVGLSKTWIKNTAHIILYNMFAIGVILYCFFLGVDILNRISEYLTDLMIFIIPISFSSFNYKSKIIYGIIVLFILIALYYSNLNFDGMNIVPYHVR</sequence>
<feature type="transmembrane region" description="Helical" evidence="1">
    <location>
        <begin position="118"/>
        <end position="138"/>
    </location>
</feature>
<feature type="transmembrane region" description="Helical" evidence="1">
    <location>
        <begin position="159"/>
        <end position="184"/>
    </location>
</feature>
<dbReference type="Proteomes" id="UP001216139">
    <property type="component" value="Chromosome"/>
</dbReference>
<organism evidence="2 3">
    <name type="scientific">Mucilaginibacter jinjuensis</name>
    <dbReference type="NCBI Taxonomy" id="1176721"/>
    <lineage>
        <taxon>Bacteria</taxon>
        <taxon>Pseudomonadati</taxon>
        <taxon>Bacteroidota</taxon>
        <taxon>Sphingobacteriia</taxon>
        <taxon>Sphingobacteriales</taxon>
        <taxon>Sphingobacteriaceae</taxon>
        <taxon>Mucilaginibacter</taxon>
    </lineage>
</organism>
<proteinExistence type="predicted"/>
<dbReference type="EMBL" id="CP117167">
    <property type="protein sequence ID" value="WCT13167.1"/>
    <property type="molecule type" value="Genomic_DNA"/>
</dbReference>
<keyword evidence="3" id="KW-1185">Reference proteome</keyword>